<reference evidence="3 5" key="2">
    <citation type="submission" date="2018-12" db="EMBL/GenBank/DDBJ databases">
        <authorList>
            <consortium name="Pathogen Informatics"/>
        </authorList>
    </citation>
    <scope>NUCLEOTIDE SEQUENCE [LARGE SCALE GENOMIC DNA]</scope>
    <source>
        <strain evidence="3 5">NCTC12735</strain>
        <plasmid evidence="5">24</plasmid>
    </source>
</reference>
<evidence type="ECO:0000313" key="5">
    <source>
        <dbReference type="Proteomes" id="UP000281170"/>
    </source>
</evidence>
<evidence type="ECO:0000256" key="1">
    <source>
        <dbReference type="SAM" id="MobiDB-lite"/>
    </source>
</evidence>
<dbReference type="RefSeq" id="WP_058463027.1">
    <property type="nucleotide sequence ID" value="NZ_CAAAHS010000001.1"/>
</dbReference>
<evidence type="ECO:0000313" key="4">
    <source>
        <dbReference type="Proteomes" id="UP000054859"/>
    </source>
</evidence>
<protein>
    <submittedName>
        <fullName evidence="2">Uncharacterized protein</fullName>
    </submittedName>
</protein>
<accession>A0A0W0R0N7</accession>
<dbReference type="STRING" id="45056.Lade_1966"/>
<organism evidence="2 4">
    <name type="scientific">Legionella adelaidensis</name>
    <dbReference type="NCBI Taxonomy" id="45056"/>
    <lineage>
        <taxon>Bacteria</taxon>
        <taxon>Pseudomonadati</taxon>
        <taxon>Pseudomonadota</taxon>
        <taxon>Gammaproteobacteria</taxon>
        <taxon>Legionellales</taxon>
        <taxon>Legionellaceae</taxon>
        <taxon>Legionella</taxon>
    </lineage>
</organism>
<reference evidence="2 4" key="1">
    <citation type="submission" date="2015-11" db="EMBL/GenBank/DDBJ databases">
        <title>Identification of large and diverse effector repertoires of 38 Legionella species.</title>
        <authorList>
            <person name="Burstein D."/>
            <person name="Amaro F."/>
            <person name="Zusman T."/>
            <person name="Lifshitz Z."/>
            <person name="Cohen O."/>
            <person name="Gilbert J.A."/>
            <person name="Pupko T."/>
            <person name="Shuman H.A."/>
            <person name="Segal G."/>
        </authorList>
    </citation>
    <scope>NUCLEOTIDE SEQUENCE [LARGE SCALE GENOMIC DNA]</scope>
    <source>
        <strain evidence="2 4">1762-AUS-E</strain>
    </source>
</reference>
<name>A0A0W0R0N7_9GAMM</name>
<evidence type="ECO:0000313" key="2">
    <source>
        <dbReference type="EMBL" id="KTC64672.1"/>
    </source>
</evidence>
<keyword evidence="4" id="KW-1185">Reference proteome</keyword>
<keyword evidence="3" id="KW-0614">Plasmid</keyword>
<geneLocation type="plasmid" evidence="3 5">
    <name>24</name>
</geneLocation>
<dbReference type="AlphaFoldDB" id="A0A0W0R0N7"/>
<feature type="compositionally biased region" description="Basic and acidic residues" evidence="1">
    <location>
        <begin position="1"/>
        <end position="20"/>
    </location>
</feature>
<dbReference type="KEGG" id="ladl:NCTC12735_01787"/>
<dbReference type="Proteomes" id="UP000281170">
    <property type="component" value="Plasmid 24"/>
</dbReference>
<dbReference type="PATRIC" id="fig|45056.6.peg.2028"/>
<feature type="region of interest" description="Disordered" evidence="1">
    <location>
        <begin position="1"/>
        <end position="77"/>
    </location>
</feature>
<sequence>MAKEKIEQSENSDTDDRMFMFDEELVQDSPSNAEPTAAQDVKEGRGDEEEDSNEGYEEPSLHVSSAPVAFPQKPASDTNLELGDRISGTSLFFSPHLALKHEAREEARKILAAGQKKPEGAPLSYSLTQAPVVFRRPRARTLPETVKLNDIPDEISLGSP</sequence>
<dbReference type="Proteomes" id="UP000054859">
    <property type="component" value="Unassembled WGS sequence"/>
</dbReference>
<dbReference type="EMBL" id="LNKA01000019">
    <property type="protein sequence ID" value="KTC64672.1"/>
    <property type="molecule type" value="Genomic_DNA"/>
</dbReference>
<gene>
    <name evidence="2" type="ORF">Lade_1966</name>
    <name evidence="3" type="ORF">NCTC12735_01787</name>
</gene>
<evidence type="ECO:0000313" key="3">
    <source>
        <dbReference type="EMBL" id="VEH86140.1"/>
    </source>
</evidence>
<feature type="compositionally biased region" description="Acidic residues" evidence="1">
    <location>
        <begin position="46"/>
        <end position="57"/>
    </location>
</feature>
<proteinExistence type="predicted"/>
<dbReference type="EMBL" id="LR134433">
    <property type="protein sequence ID" value="VEH86140.1"/>
    <property type="molecule type" value="Genomic_DNA"/>
</dbReference>